<feature type="transmembrane region" description="Helical" evidence="8">
    <location>
        <begin position="371"/>
        <end position="392"/>
    </location>
</feature>
<sequence>MGDKIKITVLGAGYGGILTAKKLARKFKKDDQVELTVIDKNSYHTMLTELHEVAAGRVPEDAIRIDLKKVFAGRSVQVVLDEITGVDFGKKMLEGMDGNYPYDYLVVGTGSKPTYFGCKGAKEHSFPLWSFEDAVRIKEQIRESFRKAKKERNPHVRARLLTFMVVGAGFTGIEMIGELAEWKDRLCRDYGIPKEEVTLYLVDMVSQLLPLFQEQTAEKAKARLEKMGVRVLLNSNITEVDSHAVCVEGKGCIEAETVIWTAGVESSSLLENVGLEKKGRGRIETNAHLQALGHENVYVVGDNIFFIPEGEDRPVPQMVENAEHSASTIAHNIAADVQGGEKQVYKPHFHGAMVCIGGKYGVAEVGMPGKFMPFSGFLAMFIKHFINVVYFLQVAGFNKVWTYLMHEIFHVPDGRSLFGGHFSKRSPNFWLLPLRLFVGAKWFLQGWEKLPKVLKDPGEIFLIPAKAADAVSAATAWEEEAGAAVEGASQWGEALPVPGFLGDMVEWSMDLFFYHPEGGFTTLASVFQAAMVVGEVIVGLLFLAGLFTALASIASILMGAMIWASGMAPAEMLWYLAAGVALIGGSGSVFGMDYYVLPFLKKHWKRLGFVNKWYLFTD</sequence>
<dbReference type="PANTHER" id="PTHR43706">
    <property type="entry name" value="NADH DEHYDROGENASE"/>
    <property type="match status" value="1"/>
</dbReference>
<dbReference type="SUPFAM" id="SSF51905">
    <property type="entry name" value="FAD/NAD(P)-binding domain"/>
    <property type="match status" value="1"/>
</dbReference>
<keyword evidence="8" id="KW-0472">Membrane</keyword>
<feature type="domain" description="FAD/NAD(P)-binding" evidence="9">
    <location>
        <begin position="6"/>
        <end position="325"/>
    </location>
</feature>
<evidence type="ECO:0000256" key="2">
    <source>
        <dbReference type="ARBA" id="ARBA00012637"/>
    </source>
</evidence>
<comment type="catalytic activity">
    <reaction evidence="7">
        <text>a quinone + NADH + H(+) = a quinol + NAD(+)</text>
        <dbReference type="Rhea" id="RHEA:46160"/>
        <dbReference type="ChEBI" id="CHEBI:15378"/>
        <dbReference type="ChEBI" id="CHEBI:24646"/>
        <dbReference type="ChEBI" id="CHEBI:57540"/>
        <dbReference type="ChEBI" id="CHEBI:57945"/>
        <dbReference type="ChEBI" id="CHEBI:132124"/>
        <dbReference type="EC" id="1.6.5.9"/>
    </reaction>
</comment>
<dbReference type="EMBL" id="JAAEEH010000003">
    <property type="protein sequence ID" value="NDL66564.1"/>
    <property type="molecule type" value="Genomic_DNA"/>
</dbReference>
<keyword evidence="3" id="KW-0285">Flavoprotein</keyword>
<gene>
    <name evidence="10" type="ORF">GXN74_02215</name>
</gene>
<dbReference type="PRINTS" id="PR00368">
    <property type="entry name" value="FADPNR"/>
</dbReference>
<dbReference type="InterPro" id="IPR045024">
    <property type="entry name" value="NDH-2"/>
</dbReference>
<dbReference type="PANTHER" id="PTHR43706:SF47">
    <property type="entry name" value="EXTERNAL NADH-UBIQUINONE OXIDOREDUCTASE 1, MITOCHONDRIAL-RELATED"/>
    <property type="match status" value="1"/>
</dbReference>
<name>A0A7X5HTW4_9FIRM</name>
<dbReference type="InterPro" id="IPR036188">
    <property type="entry name" value="FAD/NAD-bd_sf"/>
</dbReference>
<evidence type="ECO:0000313" key="10">
    <source>
        <dbReference type="EMBL" id="NDL66564.1"/>
    </source>
</evidence>
<evidence type="ECO:0000256" key="7">
    <source>
        <dbReference type="ARBA" id="ARBA00047599"/>
    </source>
</evidence>
<dbReference type="PRINTS" id="PR00411">
    <property type="entry name" value="PNDRDTASEI"/>
</dbReference>
<protein>
    <recommendedName>
        <fullName evidence="2">NADH:ubiquinone reductase (non-electrogenic)</fullName>
        <ecNumber evidence="2">1.6.5.9</ecNumber>
    </recommendedName>
</protein>
<feature type="transmembrane region" description="Helical" evidence="8">
    <location>
        <begin position="536"/>
        <end position="566"/>
    </location>
</feature>
<evidence type="ECO:0000256" key="8">
    <source>
        <dbReference type="SAM" id="Phobius"/>
    </source>
</evidence>
<accession>A0A7X5HTW4</accession>
<evidence type="ECO:0000256" key="3">
    <source>
        <dbReference type="ARBA" id="ARBA00022630"/>
    </source>
</evidence>
<dbReference type="Proteomes" id="UP000461585">
    <property type="component" value="Unassembled WGS sequence"/>
</dbReference>
<keyword evidence="8" id="KW-1133">Transmembrane helix</keyword>
<keyword evidence="11" id="KW-1185">Reference proteome</keyword>
<evidence type="ECO:0000259" key="9">
    <source>
        <dbReference type="Pfam" id="PF07992"/>
    </source>
</evidence>
<evidence type="ECO:0000256" key="6">
    <source>
        <dbReference type="ARBA" id="ARBA00023027"/>
    </source>
</evidence>
<evidence type="ECO:0000256" key="4">
    <source>
        <dbReference type="ARBA" id="ARBA00022827"/>
    </source>
</evidence>
<dbReference type="RefSeq" id="WP_162369292.1">
    <property type="nucleotide sequence ID" value="NZ_JAAEEH010000003.1"/>
</dbReference>
<reference evidence="10 11" key="1">
    <citation type="submission" date="2020-01" db="EMBL/GenBank/DDBJ databases">
        <title>Anaeroalcalibacter tamaniensis gen. nov., sp. nov., moderately halophilic strictly anaerobic fermenter bacterium from mud volcano of Taman peninsula.</title>
        <authorList>
            <person name="Frolova A."/>
            <person name="Merkel A.Y."/>
            <person name="Slobodkin A.I."/>
        </authorList>
    </citation>
    <scope>NUCLEOTIDE SEQUENCE [LARGE SCALE GENOMIC DNA]</scope>
    <source>
        <strain evidence="10 11">F-3ap</strain>
    </source>
</reference>
<dbReference type="InterPro" id="IPR023753">
    <property type="entry name" value="FAD/NAD-binding_dom"/>
</dbReference>
<dbReference type="AlphaFoldDB" id="A0A7X5HTW4"/>
<keyword evidence="5" id="KW-0560">Oxidoreductase</keyword>
<comment type="similarity">
    <text evidence="1">Belongs to the NADH dehydrogenase family.</text>
</comment>
<keyword evidence="6" id="KW-0520">NAD</keyword>
<dbReference type="GO" id="GO:0050136">
    <property type="term" value="F:NADH dehydrogenase (quinone) (non-electrogenic) activity"/>
    <property type="evidence" value="ECO:0007669"/>
    <property type="project" value="UniProtKB-EC"/>
</dbReference>
<keyword evidence="8" id="KW-0812">Transmembrane</keyword>
<comment type="caution">
    <text evidence="10">The sequence shown here is derived from an EMBL/GenBank/DDBJ whole genome shotgun (WGS) entry which is preliminary data.</text>
</comment>
<evidence type="ECO:0000256" key="1">
    <source>
        <dbReference type="ARBA" id="ARBA00005272"/>
    </source>
</evidence>
<evidence type="ECO:0000256" key="5">
    <source>
        <dbReference type="ARBA" id="ARBA00023002"/>
    </source>
</evidence>
<dbReference type="Gene3D" id="3.50.50.100">
    <property type="match status" value="1"/>
</dbReference>
<keyword evidence="4" id="KW-0274">FAD</keyword>
<proteinExistence type="inferred from homology"/>
<dbReference type="EC" id="1.6.5.9" evidence="2"/>
<organism evidence="10 11">
    <name type="scientific">Anaerotalea alkaliphila</name>
    <dbReference type="NCBI Taxonomy" id="2662126"/>
    <lineage>
        <taxon>Bacteria</taxon>
        <taxon>Bacillati</taxon>
        <taxon>Bacillota</taxon>
        <taxon>Clostridia</taxon>
        <taxon>Eubacteriales</taxon>
        <taxon>Anaerotalea</taxon>
    </lineage>
</organism>
<evidence type="ECO:0000313" key="11">
    <source>
        <dbReference type="Proteomes" id="UP000461585"/>
    </source>
</evidence>
<feature type="transmembrane region" description="Helical" evidence="8">
    <location>
        <begin position="572"/>
        <end position="597"/>
    </location>
</feature>
<dbReference type="Pfam" id="PF07992">
    <property type="entry name" value="Pyr_redox_2"/>
    <property type="match status" value="1"/>
</dbReference>